<protein>
    <recommendedName>
        <fullName evidence="5">Aldose 1-epimerase</fullName>
        <ecNumber evidence="5">5.1.3.3</ecNumber>
    </recommendedName>
</protein>
<dbReference type="EC" id="5.1.3.3" evidence="5"/>
<dbReference type="InterPro" id="IPR008183">
    <property type="entry name" value="Aldose_1/G6P_1-epimerase"/>
</dbReference>
<dbReference type="PANTHER" id="PTHR10091:SF0">
    <property type="entry name" value="GALACTOSE MUTAROTASE"/>
    <property type="match status" value="1"/>
</dbReference>
<feature type="binding site" evidence="7">
    <location>
        <position position="263"/>
    </location>
    <ligand>
        <name>beta-D-galactose</name>
        <dbReference type="ChEBI" id="CHEBI:27667"/>
    </ligand>
</feature>
<evidence type="ECO:0000313" key="10">
    <source>
        <dbReference type="Proteomes" id="UP000318709"/>
    </source>
</evidence>
<dbReference type="NCBIfam" id="NF008277">
    <property type="entry name" value="PRK11055.1"/>
    <property type="match status" value="1"/>
</dbReference>
<dbReference type="CDD" id="cd09019">
    <property type="entry name" value="galactose_mutarotase_like"/>
    <property type="match status" value="1"/>
</dbReference>
<keyword evidence="3 5" id="KW-0413">Isomerase</keyword>
<evidence type="ECO:0000256" key="8">
    <source>
        <dbReference type="PIRSR" id="PIRSR005096-3"/>
    </source>
</evidence>
<dbReference type="InterPro" id="IPR014718">
    <property type="entry name" value="GH-type_carb-bd"/>
</dbReference>
<dbReference type="KEGG" id="swf:E3E12_07375"/>
<evidence type="ECO:0000256" key="2">
    <source>
        <dbReference type="ARBA" id="ARBA00006206"/>
    </source>
</evidence>
<comment type="catalytic activity">
    <reaction evidence="5">
        <text>alpha-D-glucose = beta-D-glucose</text>
        <dbReference type="Rhea" id="RHEA:10264"/>
        <dbReference type="ChEBI" id="CHEBI:15903"/>
        <dbReference type="ChEBI" id="CHEBI:17925"/>
        <dbReference type="EC" id="5.1.3.3"/>
    </reaction>
</comment>
<dbReference type="Proteomes" id="UP000318709">
    <property type="component" value="Chromosome"/>
</dbReference>
<evidence type="ECO:0000256" key="4">
    <source>
        <dbReference type="ARBA" id="ARBA00023277"/>
    </source>
</evidence>
<keyword evidence="4 5" id="KW-0119">Carbohydrate metabolism</keyword>
<comment type="pathway">
    <text evidence="1 5">Carbohydrate metabolism; hexose metabolism.</text>
</comment>
<dbReference type="GO" id="GO:0006006">
    <property type="term" value="P:glucose metabolic process"/>
    <property type="evidence" value="ECO:0007669"/>
    <property type="project" value="TreeGrafter"/>
</dbReference>
<feature type="binding site" evidence="8">
    <location>
        <begin position="90"/>
        <end position="91"/>
    </location>
    <ligand>
        <name>beta-D-galactose</name>
        <dbReference type="ChEBI" id="CHEBI:27667"/>
    </ligand>
</feature>
<dbReference type="InterPro" id="IPR015443">
    <property type="entry name" value="Aldose_1-epimerase"/>
</dbReference>
<organism evidence="9 10">
    <name type="scientific">Formicincola oecophyllae</name>
    <dbReference type="NCBI Taxonomy" id="2558361"/>
    <lineage>
        <taxon>Bacteria</taxon>
        <taxon>Pseudomonadati</taxon>
        <taxon>Pseudomonadota</taxon>
        <taxon>Alphaproteobacteria</taxon>
        <taxon>Acetobacterales</taxon>
        <taxon>Acetobacteraceae</taxon>
        <taxon>Formicincola</taxon>
    </lineage>
</organism>
<evidence type="ECO:0000256" key="1">
    <source>
        <dbReference type="ARBA" id="ARBA00005028"/>
    </source>
</evidence>
<evidence type="ECO:0000256" key="3">
    <source>
        <dbReference type="ARBA" id="ARBA00023235"/>
    </source>
</evidence>
<feature type="active site" description="Proton donor" evidence="6">
    <location>
        <position position="191"/>
    </location>
</feature>
<feature type="binding site" evidence="8">
    <location>
        <begin position="191"/>
        <end position="193"/>
    </location>
    <ligand>
        <name>beta-D-galactose</name>
        <dbReference type="ChEBI" id="CHEBI:27667"/>
    </ligand>
</feature>
<dbReference type="GO" id="GO:0004034">
    <property type="term" value="F:aldose 1-epimerase activity"/>
    <property type="evidence" value="ECO:0007669"/>
    <property type="project" value="UniProtKB-EC"/>
</dbReference>
<dbReference type="PANTHER" id="PTHR10091">
    <property type="entry name" value="ALDOSE-1-EPIMERASE"/>
    <property type="match status" value="1"/>
</dbReference>
<dbReference type="PIRSF" id="PIRSF005096">
    <property type="entry name" value="GALM"/>
    <property type="match status" value="1"/>
</dbReference>
<dbReference type="InterPro" id="IPR047215">
    <property type="entry name" value="Galactose_mutarotase-like"/>
</dbReference>
<evidence type="ECO:0000256" key="5">
    <source>
        <dbReference type="PIRNR" id="PIRNR005096"/>
    </source>
</evidence>
<dbReference type="AlphaFoldDB" id="A0A4Y6UBT3"/>
<evidence type="ECO:0000256" key="7">
    <source>
        <dbReference type="PIRSR" id="PIRSR005096-2"/>
    </source>
</evidence>
<dbReference type="GO" id="GO:0030246">
    <property type="term" value="F:carbohydrate binding"/>
    <property type="evidence" value="ECO:0007669"/>
    <property type="project" value="InterPro"/>
</dbReference>
<dbReference type="EMBL" id="CP038231">
    <property type="protein sequence ID" value="QDH14028.1"/>
    <property type="molecule type" value="Genomic_DNA"/>
</dbReference>
<gene>
    <name evidence="9" type="ORF">E3E12_07375</name>
</gene>
<name>A0A4Y6UBT3_9PROT</name>
<dbReference type="Pfam" id="PF01263">
    <property type="entry name" value="Aldose_epim"/>
    <property type="match status" value="1"/>
</dbReference>
<keyword evidence="10" id="KW-1185">Reference proteome</keyword>
<dbReference type="UniPathway" id="UPA00242"/>
<feature type="active site" description="Proton acceptor" evidence="6">
    <location>
        <position position="331"/>
    </location>
</feature>
<comment type="similarity">
    <text evidence="2 5">Belongs to the aldose epimerase family.</text>
</comment>
<dbReference type="InterPro" id="IPR011013">
    <property type="entry name" value="Gal_mutarotase_sf_dom"/>
</dbReference>
<evidence type="ECO:0000313" key="9">
    <source>
        <dbReference type="EMBL" id="QDH14028.1"/>
    </source>
</evidence>
<dbReference type="Gene3D" id="2.70.98.10">
    <property type="match status" value="1"/>
</dbReference>
<dbReference type="OrthoDB" id="9779408at2"/>
<sequence length="371" mass="40120">MTKPSTATTAWGTLPDGRPVSMVTLTNGDGLNGESITARIITWGGILQSVETPDANGKSADISLGFPNLEGYLAHNEDPHFGVILGRVANRIKGASFELDGATFKTPVNNGANTIHSGPGGFHAQLWTIEDTGADDSKAWLTLALTSPEGDMGFPGTVKVRATYTLTTKGELAVRFVGETDKPTLLNMATHAYWNLNGEGSGSAEPAQLRIDATRYAVMDEDCVPTGELAPVTGTPYDFTSFHTVGERLRSSLPQMYWAHGYDTSWEISGEWGRGKPVRRAATLYDPRSGRQLVVLTNAPAMQFYSCNWLNGAYVGPSGRTYRQTDGVAFEPGHYPDSIHRPEFPSVVLRPGETYDHTTVFRFSTGLPEGL</sequence>
<evidence type="ECO:0000256" key="6">
    <source>
        <dbReference type="PIRSR" id="PIRSR005096-1"/>
    </source>
</evidence>
<dbReference type="SUPFAM" id="SSF74650">
    <property type="entry name" value="Galactose mutarotase-like"/>
    <property type="match status" value="1"/>
</dbReference>
<reference evidence="9 10" key="1">
    <citation type="submission" date="2019-03" db="EMBL/GenBank/DDBJ databases">
        <title>The complete genome sequence of Swingsia_sp. F3b2 LMG30590(T).</title>
        <authorList>
            <person name="Chua K.-O."/>
            <person name="Chan K.-G."/>
            <person name="See-Too W.-S."/>
        </authorList>
    </citation>
    <scope>NUCLEOTIDE SEQUENCE [LARGE SCALE GENOMIC DNA]</scope>
    <source>
        <strain evidence="9 10">F3b2</strain>
    </source>
</reference>
<proteinExistence type="inferred from homology"/>
<dbReference type="GO" id="GO:0033499">
    <property type="term" value="P:galactose catabolic process via UDP-galactose, Leloir pathway"/>
    <property type="evidence" value="ECO:0007669"/>
    <property type="project" value="TreeGrafter"/>
</dbReference>
<accession>A0A4Y6UBT3</accession>
<dbReference type="RefSeq" id="WP_141443732.1">
    <property type="nucleotide sequence ID" value="NZ_CP038231.1"/>
</dbReference>
<dbReference type="GO" id="GO:0005737">
    <property type="term" value="C:cytoplasm"/>
    <property type="evidence" value="ECO:0007669"/>
    <property type="project" value="TreeGrafter"/>
</dbReference>